<dbReference type="Gene3D" id="3.20.20.80">
    <property type="entry name" value="Glycosidases"/>
    <property type="match status" value="1"/>
</dbReference>
<dbReference type="Gene3D" id="3.30.379.10">
    <property type="entry name" value="Chitobiase/beta-hexosaminidase domain 2-like"/>
    <property type="match status" value="1"/>
</dbReference>
<keyword evidence="6" id="KW-1185">Reference proteome</keyword>
<feature type="domain" description="Alpha-N-acetylglucosaminidase tim-barrel" evidence="3">
    <location>
        <begin position="136"/>
        <end position="470"/>
    </location>
</feature>
<dbReference type="Pfam" id="PF05089">
    <property type="entry name" value="NAGLU"/>
    <property type="match status" value="1"/>
</dbReference>
<dbReference type="SUPFAM" id="SSF51445">
    <property type="entry name" value="(Trans)glycosidases"/>
    <property type="match status" value="1"/>
</dbReference>
<dbReference type="PANTHER" id="PTHR12872:SF1">
    <property type="entry name" value="ALPHA-N-ACETYLGLUCOSAMINIDASE"/>
    <property type="match status" value="1"/>
</dbReference>
<evidence type="ECO:0000256" key="1">
    <source>
        <dbReference type="ARBA" id="ARBA00022801"/>
    </source>
</evidence>
<evidence type="ECO:0000259" key="4">
    <source>
        <dbReference type="Pfam" id="PF12971"/>
    </source>
</evidence>
<feature type="chain" id="PRO_5045753086" description="Alpha-N-acetylglucosaminidase" evidence="2">
    <location>
        <begin position="18"/>
        <end position="501"/>
    </location>
</feature>
<organism evidence="5 6">
    <name type="scientific">Tegillarca granosa</name>
    <name type="common">Malaysian cockle</name>
    <name type="synonym">Anadara granosa</name>
    <dbReference type="NCBI Taxonomy" id="220873"/>
    <lineage>
        <taxon>Eukaryota</taxon>
        <taxon>Metazoa</taxon>
        <taxon>Spiralia</taxon>
        <taxon>Lophotrochozoa</taxon>
        <taxon>Mollusca</taxon>
        <taxon>Bivalvia</taxon>
        <taxon>Autobranchia</taxon>
        <taxon>Pteriomorphia</taxon>
        <taxon>Arcoida</taxon>
        <taxon>Arcoidea</taxon>
        <taxon>Arcidae</taxon>
        <taxon>Tegillarca</taxon>
    </lineage>
</organism>
<dbReference type="InterPro" id="IPR029018">
    <property type="entry name" value="Hex-like_dom2"/>
</dbReference>
<accession>A0ABQ9EPD4</accession>
<dbReference type="EMBL" id="JARBDR010000793">
    <property type="protein sequence ID" value="KAJ8307101.1"/>
    <property type="molecule type" value="Genomic_DNA"/>
</dbReference>
<evidence type="ECO:0000313" key="5">
    <source>
        <dbReference type="EMBL" id="KAJ8307101.1"/>
    </source>
</evidence>
<keyword evidence="1" id="KW-0378">Hydrolase</keyword>
<dbReference type="InterPro" id="IPR024733">
    <property type="entry name" value="NAGLU_tim-barrel"/>
</dbReference>
<comment type="caution">
    <text evidence="5">The sequence shown here is derived from an EMBL/GenBank/DDBJ whole genome shotgun (WGS) entry which is preliminary data.</text>
</comment>
<dbReference type="Proteomes" id="UP001217089">
    <property type="component" value="Unassembled WGS sequence"/>
</dbReference>
<feature type="signal peptide" evidence="2">
    <location>
        <begin position="1"/>
        <end position="17"/>
    </location>
</feature>
<dbReference type="PANTHER" id="PTHR12872">
    <property type="entry name" value="ALPHA-N-ACETYLGLUCOSAMINIDASE"/>
    <property type="match status" value="1"/>
</dbReference>
<evidence type="ECO:0000256" key="2">
    <source>
        <dbReference type="SAM" id="SignalP"/>
    </source>
</evidence>
<dbReference type="Pfam" id="PF12971">
    <property type="entry name" value="NAGLU_N"/>
    <property type="match status" value="1"/>
</dbReference>
<evidence type="ECO:0008006" key="7">
    <source>
        <dbReference type="Google" id="ProtNLM"/>
    </source>
</evidence>
<dbReference type="InterPro" id="IPR017853">
    <property type="entry name" value="GH"/>
</dbReference>
<name>A0ABQ9EPD4_TEGGR</name>
<evidence type="ECO:0000313" key="6">
    <source>
        <dbReference type="Proteomes" id="UP001217089"/>
    </source>
</evidence>
<reference evidence="5 6" key="1">
    <citation type="submission" date="2022-12" db="EMBL/GenBank/DDBJ databases">
        <title>Chromosome-level genome of Tegillarca granosa.</title>
        <authorList>
            <person name="Kim J."/>
        </authorList>
    </citation>
    <scope>NUCLEOTIDE SEQUENCE [LARGE SCALE GENOMIC DNA]</scope>
    <source>
        <strain evidence="5">Teg-2019</strain>
        <tissue evidence="5">Adductor muscle</tissue>
    </source>
</reference>
<gene>
    <name evidence="5" type="ORF">KUTeg_015185</name>
</gene>
<protein>
    <recommendedName>
        <fullName evidence="7">Alpha-N-acetylglucosaminidase</fullName>
    </recommendedName>
</protein>
<feature type="domain" description="Alpha-N-acetylglucosaminidase N-terminal" evidence="4">
    <location>
        <begin position="39"/>
        <end position="118"/>
    </location>
</feature>
<dbReference type="InterPro" id="IPR024240">
    <property type="entry name" value="NAGLU_N"/>
</dbReference>
<dbReference type="InterPro" id="IPR007781">
    <property type="entry name" value="NAGLU"/>
</dbReference>
<evidence type="ECO:0000259" key="3">
    <source>
        <dbReference type="Pfam" id="PF05089"/>
    </source>
</evidence>
<sequence length="501" mass="57401">MLLVVLLCLFCLTSTLSVKDFSSLDHLQPKASYEVQTVAAQDLIKRILPTRASDFNVFIDKKVGPPNRDTFNIKSSTKSVNISATSGVAIAMGFYYYLNNYCGCQVTWAGSQLNLPKRYKVIISPGVTITTNDRFRYYLNVCTVSYSFAFYNWTDWERQIDWMALHGINLPLAFTGQEAIFQRVYMRMGLTFEELQSHFSGPAFLAWSRMGNIRGWGGPLSQAWIDDQLVLQHKILDRMRSLGMIPVLPGFAGHVPQNLTRIYPNANVSRLGDWGHFGDKYCCTYLLDFKDPLFVKIGSAFIQEMQTEFGIDHVYNADTFNEMTPISNSTQYLATAGRKVYEAMNTADPKAVWLMQGWLFQKTNFWKQPQIKALLQSVPIGKMIILDLSSELDPIYQTTESYYGQPFIWCMLHNFGGTMEFYGMLDTVNIGPFIGRNFSNSSMIGIGLTPEGINQNEIMYEFMMENSWRKQPRNITEWISNFAVKRYGSFNRHVDKAWQFT</sequence>
<proteinExistence type="predicted"/>
<keyword evidence="2" id="KW-0732">Signal</keyword>